<gene>
    <name evidence="1" type="ORF">BACCAP_04337</name>
</gene>
<dbReference type="AlphaFoldDB" id="A6P1H0"/>
<sequence length="63" mass="7556">MKKIKKITKKRPEDIYQLTQNVLDEKSDLASSLLFLAYTKNIIWKMPSYIQEGLEWLQIQKQQ</sequence>
<organism evidence="1 2">
    <name type="scientific">Pseudoflavonifractor capillosus ATCC 29799</name>
    <dbReference type="NCBI Taxonomy" id="411467"/>
    <lineage>
        <taxon>Bacteria</taxon>
        <taxon>Bacillati</taxon>
        <taxon>Bacillota</taxon>
        <taxon>Clostridia</taxon>
        <taxon>Eubacteriales</taxon>
        <taxon>Oscillospiraceae</taxon>
        <taxon>Pseudoflavonifractor</taxon>
    </lineage>
</organism>
<keyword evidence="2" id="KW-1185">Reference proteome</keyword>
<dbReference type="EMBL" id="AAXG02000047">
    <property type="protein sequence ID" value="EDM97862.1"/>
    <property type="molecule type" value="Genomic_DNA"/>
</dbReference>
<comment type="caution">
    <text evidence="1">The sequence shown here is derived from an EMBL/GenBank/DDBJ whole genome shotgun (WGS) entry which is preliminary data.</text>
</comment>
<evidence type="ECO:0000313" key="2">
    <source>
        <dbReference type="Proteomes" id="UP000003639"/>
    </source>
</evidence>
<reference evidence="1 2" key="1">
    <citation type="submission" date="2007-04" db="EMBL/GenBank/DDBJ databases">
        <authorList>
            <person name="Fulton L."/>
            <person name="Clifton S."/>
            <person name="Fulton B."/>
            <person name="Xu J."/>
            <person name="Minx P."/>
            <person name="Pepin K.H."/>
            <person name="Johnson M."/>
            <person name="Thiruvilangam P."/>
            <person name="Bhonagiri V."/>
            <person name="Nash W.E."/>
            <person name="Mardis E.R."/>
            <person name="Wilson R.K."/>
        </authorList>
    </citation>
    <scope>NUCLEOTIDE SEQUENCE [LARGE SCALE GENOMIC DNA]</scope>
    <source>
        <strain evidence="1 2">ATCC 29799</strain>
    </source>
</reference>
<dbReference type="Proteomes" id="UP000003639">
    <property type="component" value="Unassembled WGS sequence"/>
</dbReference>
<protein>
    <submittedName>
        <fullName evidence="1">Uncharacterized protein</fullName>
    </submittedName>
</protein>
<reference evidence="1 2" key="2">
    <citation type="submission" date="2007-06" db="EMBL/GenBank/DDBJ databases">
        <title>Draft genome sequence of Pseudoflavonifractor capillosus ATCC 29799.</title>
        <authorList>
            <person name="Sudarsanam P."/>
            <person name="Ley R."/>
            <person name="Guruge J."/>
            <person name="Turnbaugh P.J."/>
            <person name="Mahowald M."/>
            <person name="Liep D."/>
            <person name="Gordon J."/>
        </authorList>
    </citation>
    <scope>NUCLEOTIDE SEQUENCE [LARGE SCALE GENOMIC DNA]</scope>
    <source>
        <strain evidence="1 2">ATCC 29799</strain>
    </source>
</reference>
<dbReference type="STRING" id="411467.BACCAP_04337"/>
<name>A6P1H0_9FIRM</name>
<evidence type="ECO:0000313" key="1">
    <source>
        <dbReference type="EMBL" id="EDM97862.1"/>
    </source>
</evidence>
<proteinExistence type="predicted"/>
<accession>A6P1H0</accession>